<proteinExistence type="predicted"/>
<dbReference type="Pfam" id="PF07686">
    <property type="entry name" value="V-set"/>
    <property type="match status" value="1"/>
</dbReference>
<dbReference type="InterPro" id="IPR013106">
    <property type="entry name" value="Ig_V-set"/>
</dbReference>
<comment type="subcellular location">
    <subcellularLocation>
        <location evidence="1">Membrane</location>
    </subcellularLocation>
</comment>
<reference evidence="9" key="1">
    <citation type="submission" date="2025-08" db="UniProtKB">
        <authorList>
            <consortium name="Ensembl"/>
        </authorList>
    </citation>
    <scope>IDENTIFICATION</scope>
</reference>
<dbReference type="PANTHER" id="PTHR19256:SF65">
    <property type="entry name" value="T CELL RECEPTOR GAMMA CONSTANT 1-RELATED"/>
    <property type="match status" value="1"/>
</dbReference>
<dbReference type="InterPro" id="IPR013783">
    <property type="entry name" value="Ig-like_fold"/>
</dbReference>
<dbReference type="Gene3D" id="2.60.40.10">
    <property type="entry name" value="Immunoglobulins"/>
    <property type="match status" value="2"/>
</dbReference>
<reference evidence="9" key="2">
    <citation type="submission" date="2025-09" db="UniProtKB">
        <authorList>
            <consortium name="Ensembl"/>
        </authorList>
    </citation>
    <scope>IDENTIFICATION</scope>
</reference>
<evidence type="ECO:0000259" key="8">
    <source>
        <dbReference type="PROSITE" id="PS50835"/>
    </source>
</evidence>
<feature type="signal peptide" evidence="7">
    <location>
        <begin position="1"/>
        <end position="22"/>
    </location>
</feature>
<dbReference type="Ensembl" id="ENSACUT00000009444.1">
    <property type="protein sequence ID" value="ENSACUP00000008856.1"/>
    <property type="gene ID" value="ENSACUG00000005992.1"/>
</dbReference>
<feature type="domain" description="Ig-like" evidence="8">
    <location>
        <begin position="22"/>
        <end position="118"/>
    </location>
</feature>
<dbReference type="AlphaFoldDB" id="A0A663MAM1"/>
<dbReference type="PANTHER" id="PTHR19256">
    <property type="entry name" value="T-CELL RECEPTOR GAMMA CHAIN"/>
    <property type="match status" value="1"/>
</dbReference>
<evidence type="ECO:0000313" key="10">
    <source>
        <dbReference type="Proteomes" id="UP000472269"/>
    </source>
</evidence>
<evidence type="ECO:0000256" key="7">
    <source>
        <dbReference type="SAM" id="SignalP"/>
    </source>
</evidence>
<evidence type="ECO:0000256" key="4">
    <source>
        <dbReference type="ARBA" id="ARBA00023136"/>
    </source>
</evidence>
<feature type="domain" description="Ig-like" evidence="8">
    <location>
        <begin position="152"/>
        <end position="246"/>
    </location>
</feature>
<keyword evidence="2" id="KW-0812">Transmembrane</keyword>
<feature type="chain" id="PRO_5025638466" description="Ig-like domain-containing protein" evidence="7">
    <location>
        <begin position="23"/>
        <end position="249"/>
    </location>
</feature>
<dbReference type="InterPro" id="IPR003597">
    <property type="entry name" value="Ig_C1-set"/>
</dbReference>
<keyword evidence="5" id="KW-0675">Receptor</keyword>
<evidence type="ECO:0000313" key="9">
    <source>
        <dbReference type="Ensembl" id="ENSACUP00000008856.1"/>
    </source>
</evidence>
<organism evidence="9 10">
    <name type="scientific">Athene cunicularia</name>
    <name type="common">Burrowing owl</name>
    <name type="synonym">Speotyto cunicularia</name>
    <dbReference type="NCBI Taxonomy" id="194338"/>
    <lineage>
        <taxon>Eukaryota</taxon>
        <taxon>Metazoa</taxon>
        <taxon>Chordata</taxon>
        <taxon>Craniata</taxon>
        <taxon>Vertebrata</taxon>
        <taxon>Euteleostomi</taxon>
        <taxon>Archelosauria</taxon>
        <taxon>Archosauria</taxon>
        <taxon>Dinosauria</taxon>
        <taxon>Saurischia</taxon>
        <taxon>Theropoda</taxon>
        <taxon>Coelurosauria</taxon>
        <taxon>Aves</taxon>
        <taxon>Neognathae</taxon>
        <taxon>Neoaves</taxon>
        <taxon>Telluraves</taxon>
        <taxon>Strigiformes</taxon>
        <taxon>Strigidae</taxon>
        <taxon>Athene</taxon>
    </lineage>
</organism>
<dbReference type="InterPro" id="IPR007110">
    <property type="entry name" value="Ig-like_dom"/>
</dbReference>
<dbReference type="GO" id="GO:0016020">
    <property type="term" value="C:membrane"/>
    <property type="evidence" value="ECO:0007669"/>
    <property type="project" value="UniProtKB-SubCell"/>
</dbReference>
<keyword evidence="7" id="KW-0732">Signal</keyword>
<dbReference type="SUPFAM" id="SSF48726">
    <property type="entry name" value="Immunoglobulin"/>
    <property type="match status" value="2"/>
</dbReference>
<dbReference type="InterPro" id="IPR036179">
    <property type="entry name" value="Ig-like_dom_sf"/>
</dbReference>
<keyword evidence="4" id="KW-0472">Membrane</keyword>
<dbReference type="PROSITE" id="PS50835">
    <property type="entry name" value="IG_LIKE"/>
    <property type="match status" value="2"/>
</dbReference>
<keyword evidence="6" id="KW-0393">Immunoglobulin domain</keyword>
<evidence type="ECO:0000256" key="3">
    <source>
        <dbReference type="ARBA" id="ARBA00022989"/>
    </source>
</evidence>
<evidence type="ECO:0000256" key="1">
    <source>
        <dbReference type="ARBA" id="ARBA00004370"/>
    </source>
</evidence>
<keyword evidence="10" id="KW-1185">Reference proteome</keyword>
<dbReference type="Pfam" id="PF07654">
    <property type="entry name" value="C1-set"/>
    <property type="match status" value="1"/>
</dbReference>
<name>A0A663MAM1_ATHCN</name>
<keyword evidence="3" id="KW-1133">Transmembrane helix</keyword>
<dbReference type="SMART" id="SM00407">
    <property type="entry name" value="IGc1"/>
    <property type="match status" value="1"/>
</dbReference>
<evidence type="ECO:0000256" key="2">
    <source>
        <dbReference type="ARBA" id="ARBA00022692"/>
    </source>
</evidence>
<accession>A0A663MAM1</accession>
<dbReference type="Proteomes" id="UP000472269">
    <property type="component" value="Unplaced"/>
</dbReference>
<sequence>DLRMLLLLTKRVVLFCFLDGQAQVLLKQNYVSVTRGETKTAWIECEGVGISDFQTAFIHWYRHIPPKAPERVLYIGPGSASYDDDSYRNKYTSSKKGANVCTFSIADINSSDEGTYYCAYWQTHRTIFGTGTNSLFCSFPPISNPDKVTSSPASSEILQKRHGNQIMYVCLIEKFYPEVIRVTWTDEANKEVTDNIVKGDVWKPANGDKYSIGSWLTVPAKNKDKNYYCKYEHESQHIQKFLKTVLPLC</sequence>
<dbReference type="InterPro" id="IPR051117">
    <property type="entry name" value="TRG_var/const_region"/>
</dbReference>
<evidence type="ECO:0000256" key="5">
    <source>
        <dbReference type="ARBA" id="ARBA00023170"/>
    </source>
</evidence>
<dbReference type="SMART" id="SM00406">
    <property type="entry name" value="IGv"/>
    <property type="match status" value="1"/>
</dbReference>
<protein>
    <recommendedName>
        <fullName evidence="8">Ig-like domain-containing protein</fullName>
    </recommendedName>
</protein>
<evidence type="ECO:0000256" key="6">
    <source>
        <dbReference type="ARBA" id="ARBA00023319"/>
    </source>
</evidence>